<dbReference type="STRING" id="28028.CFLV_09010"/>
<accession>A0A1L7CN93</accession>
<dbReference type="Pfam" id="PF00135">
    <property type="entry name" value="COesterase"/>
    <property type="match status" value="1"/>
</dbReference>
<organism evidence="5 6">
    <name type="scientific">Corynebacterium flavescens</name>
    <dbReference type="NCBI Taxonomy" id="28028"/>
    <lineage>
        <taxon>Bacteria</taxon>
        <taxon>Bacillati</taxon>
        <taxon>Actinomycetota</taxon>
        <taxon>Actinomycetes</taxon>
        <taxon>Mycobacteriales</taxon>
        <taxon>Corynebacteriaceae</taxon>
        <taxon>Corynebacterium</taxon>
    </lineage>
</organism>
<dbReference type="InterPro" id="IPR002018">
    <property type="entry name" value="CarbesteraseB"/>
</dbReference>
<evidence type="ECO:0000313" key="5">
    <source>
        <dbReference type="EMBL" id="APT87316.1"/>
    </source>
</evidence>
<dbReference type="GO" id="GO:0016787">
    <property type="term" value="F:hydrolase activity"/>
    <property type="evidence" value="ECO:0007669"/>
    <property type="project" value="UniProtKB-KW"/>
</dbReference>
<evidence type="ECO:0000313" key="6">
    <source>
        <dbReference type="Proteomes" id="UP000185479"/>
    </source>
</evidence>
<dbReference type="EMBL" id="CP009246">
    <property type="protein sequence ID" value="APT87316.1"/>
    <property type="molecule type" value="Genomic_DNA"/>
</dbReference>
<dbReference type="SUPFAM" id="SSF53474">
    <property type="entry name" value="alpha/beta-Hydrolases"/>
    <property type="match status" value="1"/>
</dbReference>
<evidence type="ECO:0000256" key="1">
    <source>
        <dbReference type="ARBA" id="ARBA00005964"/>
    </source>
</evidence>
<evidence type="ECO:0000256" key="3">
    <source>
        <dbReference type="RuleBase" id="RU361235"/>
    </source>
</evidence>
<name>A0A1L7CN93_CORFL</name>
<evidence type="ECO:0000256" key="2">
    <source>
        <dbReference type="ARBA" id="ARBA00022801"/>
    </source>
</evidence>
<dbReference type="PANTHER" id="PTHR43142:SF1">
    <property type="entry name" value="CARBOXYLIC ESTER HYDROLASE"/>
    <property type="match status" value="1"/>
</dbReference>
<dbReference type="InterPro" id="IPR019826">
    <property type="entry name" value="Carboxylesterase_B_AS"/>
</dbReference>
<sequence length="421" mass="46551">MPTVTVASPSGQITGTTKAGINYFHSLSYSSIPGDFRPAEKMSAPVDQDARTPRPDAVALSVVAPARARDVPVIVYIHGGRFESGSHEDPRADGSANARAGFVHVSLGYRVGLAGFARFLGDEPHRYRGIDDCQLALEWVQKNIEAFGGDPTNVTLVGQSAGAAAALWLARRDHYRGAFRRVLALSPCFPRQSYDKRKPALRGALKQPISRKSLAAMSKQRLDRGYARFRKKFNYDMALGPYPLDCAELADIPIVVTSTREEFYGVPSGQKADRSIFRRLIVNSLARKFGFPPNSLRGWYQVAESLDSKHVIGRMIGDATIRRWVAQVAEQAPGPTWMIEFQREGRPALHCDELRFLFNVHSSAAAARLNGWLHTFARDGETGFEAYRPEHSIWTFNLDTGKARITHGGLDYISAAFSDPE</sequence>
<reference evidence="5 6" key="1">
    <citation type="submission" date="2014-08" db="EMBL/GenBank/DDBJ databases">
        <title>Complete genome sequence of Corynebacterium flavescens OJ8(T)(=DSM 20296(T)), isolated from cheese.</title>
        <authorList>
            <person name="Ruckert C."/>
            <person name="Albersmeier A."/>
            <person name="Winkler A."/>
            <person name="Kalinowski J."/>
        </authorList>
    </citation>
    <scope>NUCLEOTIDE SEQUENCE [LARGE SCALE GENOMIC DNA]</scope>
    <source>
        <strain evidence="5 6">OJ8</strain>
    </source>
</reference>
<dbReference type="Proteomes" id="UP000185479">
    <property type="component" value="Chromosome"/>
</dbReference>
<dbReference type="EC" id="3.1.1.-" evidence="3"/>
<feature type="domain" description="Carboxylesterase type B" evidence="4">
    <location>
        <begin position="55"/>
        <end position="187"/>
    </location>
</feature>
<keyword evidence="6" id="KW-1185">Reference proteome</keyword>
<proteinExistence type="inferred from homology"/>
<dbReference type="AlphaFoldDB" id="A0A1L7CN93"/>
<dbReference type="Gene3D" id="3.40.50.1820">
    <property type="entry name" value="alpha/beta hydrolase"/>
    <property type="match status" value="2"/>
</dbReference>
<dbReference type="KEGG" id="cfc:CFLV_09010"/>
<protein>
    <recommendedName>
        <fullName evidence="3">Carboxylic ester hydrolase</fullName>
        <ecNumber evidence="3">3.1.1.-</ecNumber>
    </recommendedName>
</protein>
<dbReference type="InterPro" id="IPR029058">
    <property type="entry name" value="AB_hydrolase_fold"/>
</dbReference>
<evidence type="ECO:0000259" key="4">
    <source>
        <dbReference type="Pfam" id="PF00135"/>
    </source>
</evidence>
<gene>
    <name evidence="5" type="ORF">CFLV_09010</name>
</gene>
<dbReference type="PROSITE" id="PS00122">
    <property type="entry name" value="CARBOXYLESTERASE_B_1"/>
    <property type="match status" value="1"/>
</dbReference>
<dbReference type="PANTHER" id="PTHR43142">
    <property type="entry name" value="CARBOXYLIC ESTER HYDROLASE"/>
    <property type="match status" value="1"/>
</dbReference>
<comment type="similarity">
    <text evidence="1 3">Belongs to the type-B carboxylesterase/lipase family.</text>
</comment>
<keyword evidence="2 3" id="KW-0378">Hydrolase</keyword>